<gene>
    <name evidence="1" type="ORF">DSO57_1033598</name>
</gene>
<reference evidence="1" key="1">
    <citation type="submission" date="2022-04" db="EMBL/GenBank/DDBJ databases">
        <title>Genome of the entomopathogenic fungus Entomophthora muscae.</title>
        <authorList>
            <person name="Elya C."/>
            <person name="Lovett B.R."/>
            <person name="Lee E."/>
            <person name="Macias A.M."/>
            <person name="Hajek A.E."/>
            <person name="De Bivort B.L."/>
            <person name="Kasson M.T."/>
            <person name="De Fine Licht H.H."/>
            <person name="Stajich J.E."/>
        </authorList>
    </citation>
    <scope>NUCLEOTIDE SEQUENCE</scope>
    <source>
        <strain evidence="1">Berkeley</strain>
    </source>
</reference>
<evidence type="ECO:0000313" key="1">
    <source>
        <dbReference type="EMBL" id="KAJ9071785.1"/>
    </source>
</evidence>
<protein>
    <submittedName>
        <fullName evidence="1">Uncharacterized protein</fullName>
    </submittedName>
</protein>
<organism evidence="1 2">
    <name type="scientific">Entomophthora muscae</name>
    <dbReference type="NCBI Taxonomy" id="34485"/>
    <lineage>
        <taxon>Eukaryota</taxon>
        <taxon>Fungi</taxon>
        <taxon>Fungi incertae sedis</taxon>
        <taxon>Zoopagomycota</taxon>
        <taxon>Entomophthoromycotina</taxon>
        <taxon>Entomophthoromycetes</taxon>
        <taxon>Entomophthorales</taxon>
        <taxon>Entomophthoraceae</taxon>
        <taxon>Entomophthora</taxon>
    </lineage>
</organism>
<proteinExistence type="predicted"/>
<comment type="caution">
    <text evidence="1">The sequence shown here is derived from an EMBL/GenBank/DDBJ whole genome shotgun (WGS) entry which is preliminary data.</text>
</comment>
<accession>A0ACC2TAW9</accession>
<name>A0ACC2TAW9_9FUNG</name>
<sequence>MRPSETTYLFGKFNIESFWAWVVAIALTIALALVERTTSYFHESFKHSYPASLKDHASKLTLYSVSLTARYLLMLIVMSYSITLFSVLIVSMVFGQAIIEVIKQRNYNPQPSQSYLFLKGSIPTSPTLSSDDQSSRA</sequence>
<keyword evidence="2" id="KW-1185">Reference proteome</keyword>
<dbReference type="Proteomes" id="UP001165960">
    <property type="component" value="Unassembled WGS sequence"/>
</dbReference>
<dbReference type="EMBL" id="QTSX02003107">
    <property type="protein sequence ID" value="KAJ9071785.1"/>
    <property type="molecule type" value="Genomic_DNA"/>
</dbReference>
<evidence type="ECO:0000313" key="2">
    <source>
        <dbReference type="Proteomes" id="UP001165960"/>
    </source>
</evidence>